<dbReference type="Pfam" id="PF04134">
    <property type="entry name" value="DCC1-like"/>
    <property type="match status" value="1"/>
</dbReference>
<dbReference type="GO" id="GO:0015035">
    <property type="term" value="F:protein-disulfide reductase activity"/>
    <property type="evidence" value="ECO:0007669"/>
    <property type="project" value="InterPro"/>
</dbReference>
<keyword evidence="2" id="KW-1185">Reference proteome</keyword>
<accession>A0AAE3M3G9</accession>
<organism evidence="1 2">
    <name type="scientific">Plebeiibacterium sediminum</name>
    <dbReference type="NCBI Taxonomy" id="2992112"/>
    <lineage>
        <taxon>Bacteria</taxon>
        <taxon>Pseudomonadati</taxon>
        <taxon>Bacteroidota</taxon>
        <taxon>Bacteroidia</taxon>
        <taxon>Marinilabiliales</taxon>
        <taxon>Marinilabiliaceae</taxon>
        <taxon>Plebeiibacterium</taxon>
    </lineage>
</organism>
<dbReference type="InterPro" id="IPR052927">
    <property type="entry name" value="DCC_oxidoreductase"/>
</dbReference>
<proteinExistence type="predicted"/>
<evidence type="ECO:0000313" key="2">
    <source>
        <dbReference type="Proteomes" id="UP001209229"/>
    </source>
</evidence>
<name>A0AAE3M3G9_9BACT</name>
<dbReference type="PANTHER" id="PTHR33639:SF2">
    <property type="entry name" value="DUF393 DOMAIN-CONTAINING PROTEIN"/>
    <property type="match status" value="1"/>
</dbReference>
<protein>
    <submittedName>
        <fullName evidence="1">DCC1-like thiol-disulfide oxidoreductase family protein</fullName>
    </submittedName>
</protein>
<reference evidence="1" key="1">
    <citation type="submission" date="2022-10" db="EMBL/GenBank/DDBJ databases">
        <authorList>
            <person name="Yu W.X."/>
        </authorList>
    </citation>
    <scope>NUCLEOTIDE SEQUENCE</scope>
    <source>
        <strain evidence="1">AAT</strain>
    </source>
</reference>
<dbReference type="EMBL" id="JAPDPJ010000010">
    <property type="protein sequence ID" value="MCW3786085.1"/>
    <property type="molecule type" value="Genomic_DNA"/>
</dbReference>
<comment type="caution">
    <text evidence="1">The sequence shown here is derived from an EMBL/GenBank/DDBJ whole genome shotgun (WGS) entry which is preliminary data.</text>
</comment>
<dbReference type="PANTHER" id="PTHR33639">
    <property type="entry name" value="THIOL-DISULFIDE OXIDOREDUCTASE DCC"/>
    <property type="match status" value="1"/>
</dbReference>
<dbReference type="Proteomes" id="UP001209229">
    <property type="component" value="Unassembled WGS sequence"/>
</dbReference>
<dbReference type="RefSeq" id="WP_301189655.1">
    <property type="nucleotide sequence ID" value="NZ_JAPDPJ010000010.1"/>
</dbReference>
<sequence length="135" mass="15467">MNTRRPLVLFDGYCSLCSSVVSFILAYEKNSDLIFAPLHSSCSKNILLKYNLSADTMNTVVLIKDDQVFMKSAAVFEIASYLKMPYRIVKFGGFLPVLWSDFVYDTIAKNRFVWFKRNEKCFLGGGENSSRFIDK</sequence>
<gene>
    <name evidence="1" type="ORF">OM075_06370</name>
</gene>
<dbReference type="InterPro" id="IPR007263">
    <property type="entry name" value="DCC1-like"/>
</dbReference>
<evidence type="ECO:0000313" key="1">
    <source>
        <dbReference type="EMBL" id="MCW3786085.1"/>
    </source>
</evidence>
<dbReference type="AlphaFoldDB" id="A0AAE3M3G9"/>